<keyword evidence="10" id="KW-0862">Zinc</keyword>
<dbReference type="InterPro" id="IPR005637">
    <property type="entry name" value="TAP_C_dom"/>
</dbReference>
<accession>A0ABM1EEJ3</accession>
<evidence type="ECO:0000256" key="10">
    <source>
        <dbReference type="ARBA" id="ARBA00022833"/>
    </source>
</evidence>
<evidence type="ECO:0000256" key="2">
    <source>
        <dbReference type="ARBA" id="ARBA00005865"/>
    </source>
</evidence>
<dbReference type="PANTHER" id="PTHR13367:SF27">
    <property type="entry name" value="OTU DOMAIN-CONTAINING PROTEIN"/>
    <property type="match status" value="1"/>
</dbReference>
<keyword evidence="8" id="KW-0378">Hydrolase</keyword>
<comment type="catalytic activity">
    <reaction evidence="1">
        <text>Thiol-dependent hydrolysis of ester, thioester, amide, peptide and isopeptide bonds formed by the C-terminal Gly of ubiquitin (a 76-residue protein attached to proteins as an intracellular targeting signal).</text>
        <dbReference type="EC" id="3.4.19.12"/>
    </reaction>
</comment>
<sequence length="548" mass="59973">MDTVLSEFVRQTGIDPGLGQDLLDAQNWDLQSALKAFRQLSNEDGDARQGSPVMNGEHGGDASSPEVDVIEAPNCVAAAITVADDDEFFANKKLARGISRAVDNVRLVSRARTVVAREIEESAIDSLGKDSPVYTFIIPDITGFADEFRAFLEKDLIETSTLVSLEQGGRLNWWADAGVSQRLYPLVTTGDGNCLLHAASLGMWGFHDRLLTLRKALYATLTNPRFTDAFYRRWRYQQSVQNLQAGLVYCESEWEREWESILKLASTEPRSGTLRKMSASSKTGGAALSPTLESSVTYESLEEFHVFVLAHVLHRSIIVVADTMLKDATALVAEGTNILPRRQRPLPTMDTVLSEFVRQTGIDPGLGQDLLDAQNWDLQSALKAFRQLSNEDGDARQGSPVMNGEHGGDASSPEVDVIDAPNCVAAAITVADDDEFFANKKLARGISRAVDNVRLVSRARTVVAREIEESAIDSLGKDSPVYTFIIPDITGFADEFRAFLEKDLIETSTLVSLEQGGRLNWWADAGNGSQLHVPAVIADVTSPPRSKN</sequence>
<evidence type="ECO:0000256" key="4">
    <source>
        <dbReference type="ARBA" id="ARBA00022670"/>
    </source>
</evidence>
<gene>
    <name evidence="15" type="primary">LOC106811488</name>
</gene>
<evidence type="ECO:0000256" key="3">
    <source>
        <dbReference type="ARBA" id="ARBA00012759"/>
    </source>
</evidence>
<evidence type="ECO:0000313" key="15">
    <source>
        <dbReference type="RefSeq" id="XP_014670614.1"/>
    </source>
</evidence>
<evidence type="ECO:0000256" key="5">
    <source>
        <dbReference type="ARBA" id="ARBA00022723"/>
    </source>
</evidence>
<evidence type="ECO:0000259" key="12">
    <source>
        <dbReference type="PROSITE" id="PS50802"/>
    </source>
</evidence>
<keyword evidence="6" id="KW-0863">Zinc-finger</keyword>
<organism evidence="14 15">
    <name type="scientific">Priapulus caudatus</name>
    <name type="common">Priapulid worm</name>
    <dbReference type="NCBI Taxonomy" id="37621"/>
    <lineage>
        <taxon>Eukaryota</taxon>
        <taxon>Metazoa</taxon>
        <taxon>Ecdysozoa</taxon>
        <taxon>Scalidophora</taxon>
        <taxon>Priapulida</taxon>
        <taxon>Priapulimorpha</taxon>
        <taxon>Priapulimorphida</taxon>
        <taxon>Priapulidae</taxon>
        <taxon>Priapulus</taxon>
    </lineage>
</organism>
<dbReference type="Pfam" id="PF02338">
    <property type="entry name" value="OTU"/>
    <property type="match status" value="1"/>
</dbReference>
<evidence type="ECO:0000256" key="1">
    <source>
        <dbReference type="ARBA" id="ARBA00000707"/>
    </source>
</evidence>
<comment type="similarity">
    <text evidence="2">Belongs to the peptidase C64 family.</text>
</comment>
<reference evidence="15" key="1">
    <citation type="submission" date="2025-08" db="UniProtKB">
        <authorList>
            <consortium name="RefSeq"/>
        </authorList>
    </citation>
    <scope>IDENTIFICATION</scope>
</reference>
<evidence type="ECO:0000256" key="8">
    <source>
        <dbReference type="ARBA" id="ARBA00022801"/>
    </source>
</evidence>
<evidence type="ECO:0000256" key="6">
    <source>
        <dbReference type="ARBA" id="ARBA00022771"/>
    </source>
</evidence>
<name>A0ABM1EEJ3_PRICU</name>
<evidence type="ECO:0000259" key="13">
    <source>
        <dbReference type="PROSITE" id="PS51281"/>
    </source>
</evidence>
<dbReference type="PROSITE" id="PS51281">
    <property type="entry name" value="TAP_C"/>
    <property type="match status" value="1"/>
</dbReference>
<dbReference type="InterPro" id="IPR051346">
    <property type="entry name" value="OTU_Deubiquitinase"/>
</dbReference>
<feature type="region of interest" description="Disordered" evidence="11">
    <location>
        <begin position="42"/>
        <end position="64"/>
    </location>
</feature>
<feature type="domain" description="TAP-C" evidence="13">
    <location>
        <begin position="347"/>
        <end position="402"/>
    </location>
</feature>
<keyword evidence="4" id="KW-0645">Protease</keyword>
<evidence type="ECO:0000256" key="7">
    <source>
        <dbReference type="ARBA" id="ARBA00022786"/>
    </source>
</evidence>
<protein>
    <recommendedName>
        <fullName evidence="3">ubiquitinyl hydrolase 1</fullName>
        <ecNumber evidence="3">3.4.19.12</ecNumber>
    </recommendedName>
</protein>
<dbReference type="GeneID" id="106811488"/>
<feature type="region of interest" description="Disordered" evidence="11">
    <location>
        <begin position="391"/>
        <end position="412"/>
    </location>
</feature>
<proteinExistence type="inferred from homology"/>
<dbReference type="PROSITE" id="PS50802">
    <property type="entry name" value="OTU"/>
    <property type="match status" value="1"/>
</dbReference>
<evidence type="ECO:0000313" key="14">
    <source>
        <dbReference type="Proteomes" id="UP000695022"/>
    </source>
</evidence>
<dbReference type="EC" id="3.4.19.12" evidence="3"/>
<dbReference type="Gene3D" id="1.10.8.10">
    <property type="entry name" value="DNA helicase RuvA subunit, C-terminal domain"/>
    <property type="match status" value="2"/>
</dbReference>
<dbReference type="Proteomes" id="UP000695022">
    <property type="component" value="Unplaced"/>
</dbReference>
<evidence type="ECO:0000256" key="9">
    <source>
        <dbReference type="ARBA" id="ARBA00022807"/>
    </source>
</evidence>
<dbReference type="PANTHER" id="PTHR13367">
    <property type="entry name" value="UBIQUITIN THIOESTERASE"/>
    <property type="match status" value="1"/>
</dbReference>
<dbReference type="RefSeq" id="XP_014670614.1">
    <property type="nucleotide sequence ID" value="XM_014815128.1"/>
</dbReference>
<keyword evidence="14" id="KW-1185">Reference proteome</keyword>
<keyword evidence="5" id="KW-0479">Metal-binding</keyword>
<keyword evidence="7" id="KW-0833">Ubl conjugation pathway</keyword>
<feature type="domain" description="OTU" evidence="12">
    <location>
        <begin position="183"/>
        <end position="341"/>
    </location>
</feature>
<evidence type="ECO:0000256" key="11">
    <source>
        <dbReference type="SAM" id="MobiDB-lite"/>
    </source>
</evidence>
<keyword evidence="9" id="KW-0788">Thiol protease</keyword>
<dbReference type="InterPro" id="IPR003323">
    <property type="entry name" value="OTU_dom"/>
</dbReference>